<dbReference type="AlphaFoldDB" id="F4GEN9"/>
<gene>
    <name evidence="2" type="ordered locus">Alide2_1441</name>
</gene>
<dbReference type="Proteomes" id="UP000007938">
    <property type="component" value="Chromosome"/>
</dbReference>
<dbReference type="eggNOG" id="COG3293">
    <property type="taxonomic scope" value="Bacteria"/>
</dbReference>
<accession>F4GEN9</accession>
<dbReference type="PANTHER" id="PTHR46637:SF1">
    <property type="entry name" value="BLL5188 PROTEIN"/>
    <property type="match status" value="1"/>
</dbReference>
<reference evidence="2 3" key="2">
    <citation type="submission" date="2011-04" db="EMBL/GenBank/DDBJ databases">
        <title>Complete sequence of chromosome of Alicycliphilus denitrificans K601.</title>
        <authorList>
            <consortium name="US DOE Joint Genome Institute"/>
            <person name="Lucas S."/>
            <person name="Han J."/>
            <person name="Lapidus A."/>
            <person name="Cheng J.-F."/>
            <person name="Goodwin L."/>
            <person name="Pitluck S."/>
            <person name="Peters L."/>
            <person name="Zeytun A."/>
            <person name="Detter J.C."/>
            <person name="Han C."/>
            <person name="Tapia R."/>
            <person name="Land M."/>
            <person name="Hauser L."/>
            <person name="Kyrpides N."/>
            <person name="Ivanova N."/>
            <person name="Mikhailova N."/>
            <person name="Pagani I."/>
            <person name="Oosterkamp M."/>
            <person name="Pieper D."/>
            <person name="van Berkel W."/>
            <person name="Langenhoff A."/>
            <person name="Smidt H."/>
            <person name="Stams A."/>
            <person name="Woyke T."/>
        </authorList>
    </citation>
    <scope>NUCLEOTIDE SEQUENCE [LARGE SCALE GENOMIC DNA]</scope>
    <source>
        <strain evidence="3">DSM 14773 / CIP 107495 / K601</strain>
    </source>
</reference>
<sequence length="125" mass="14206">MTRPSRYELTDAQWQRLEELLPGKAGDPGRSGVDNRNFVNGVLWVLRSGARWSDLPERYGKYKTVHKRFTRWAAAGVWEQVFAMLVKDRGNAYLLIDSTIVRAHQQAATGKGGPRLRLWGVPEVV</sequence>
<evidence type="ECO:0000259" key="1">
    <source>
        <dbReference type="Pfam" id="PF13340"/>
    </source>
</evidence>
<proteinExistence type="predicted"/>
<name>F4GEN9_ALIDK</name>
<dbReference type="KEGG" id="adk:Alide2_1441"/>
<protein>
    <submittedName>
        <fullName evidence="2">Putative transposase-related protein</fullName>
    </submittedName>
</protein>
<dbReference type="STRING" id="596154.Alide2_1441"/>
<dbReference type="EMBL" id="CP002657">
    <property type="protein sequence ID" value="AEB83841.1"/>
    <property type="molecule type" value="Genomic_DNA"/>
</dbReference>
<dbReference type="PANTHER" id="PTHR46637">
    <property type="entry name" value="TIS1421-TRANSPOSASE PROTEIN A"/>
    <property type="match status" value="1"/>
</dbReference>
<dbReference type="InterPro" id="IPR052909">
    <property type="entry name" value="Transposase_6_like"/>
</dbReference>
<evidence type="ECO:0000313" key="3">
    <source>
        <dbReference type="Proteomes" id="UP000007938"/>
    </source>
</evidence>
<keyword evidence="3" id="KW-1185">Reference proteome</keyword>
<dbReference type="InterPro" id="IPR025161">
    <property type="entry name" value="IS402-like_dom"/>
</dbReference>
<dbReference type="HOGENOM" id="CLU_055261_2_1_4"/>
<reference evidence="2 3" key="1">
    <citation type="journal article" date="2011" name="J. Bacteriol.">
        <title>Genome Sequences of Alicycliphilus denitrificans Strains BC and K601T.</title>
        <authorList>
            <person name="Oosterkamp M.J."/>
            <person name="Veuskens T."/>
            <person name="Plugge C.M."/>
            <person name="Langenhoff A.A."/>
            <person name="Gerritse J."/>
            <person name="van Berkel W.J."/>
            <person name="Pieper D.H."/>
            <person name="Junca H."/>
            <person name="Goodwin L.A."/>
            <person name="Daligault H.E."/>
            <person name="Bruce D.C."/>
            <person name="Detter J.C."/>
            <person name="Tapia R."/>
            <person name="Han C.S."/>
            <person name="Land M.L."/>
            <person name="Hauser L.J."/>
            <person name="Smidt H."/>
            <person name="Stams A.J."/>
        </authorList>
    </citation>
    <scope>NUCLEOTIDE SEQUENCE [LARGE SCALE GENOMIC DNA]</scope>
    <source>
        <strain evidence="3">DSM 14773 / CIP 107495 / K601</strain>
    </source>
</reference>
<organism evidence="2 3">
    <name type="scientific">Alicycliphilus denitrificans (strain DSM 14773 / CIP 107495 / K601)</name>
    <dbReference type="NCBI Taxonomy" id="596154"/>
    <lineage>
        <taxon>Bacteria</taxon>
        <taxon>Pseudomonadati</taxon>
        <taxon>Pseudomonadota</taxon>
        <taxon>Betaproteobacteria</taxon>
        <taxon>Burkholderiales</taxon>
        <taxon>Comamonadaceae</taxon>
        <taxon>Alicycliphilus</taxon>
    </lineage>
</organism>
<dbReference type="Pfam" id="PF13340">
    <property type="entry name" value="DUF4096"/>
    <property type="match status" value="1"/>
</dbReference>
<feature type="domain" description="Insertion element IS402-like" evidence="1">
    <location>
        <begin position="9"/>
        <end position="82"/>
    </location>
</feature>
<dbReference type="NCBIfam" id="NF033580">
    <property type="entry name" value="transpos_IS5_3"/>
    <property type="match status" value="1"/>
</dbReference>
<evidence type="ECO:0000313" key="2">
    <source>
        <dbReference type="EMBL" id="AEB83841.1"/>
    </source>
</evidence>